<evidence type="ECO:0000313" key="6">
    <source>
        <dbReference type="EMBL" id="KAL3867289.1"/>
    </source>
</evidence>
<dbReference type="InterPro" id="IPR017871">
    <property type="entry name" value="ABC_transporter-like_CS"/>
</dbReference>
<accession>A0ABD3W088</accession>
<protein>
    <recommendedName>
        <fullName evidence="5">ABC transporter domain-containing protein</fullName>
    </recommendedName>
</protein>
<keyword evidence="7" id="KW-1185">Reference proteome</keyword>
<dbReference type="GO" id="GO:0005524">
    <property type="term" value="F:ATP binding"/>
    <property type="evidence" value="ECO:0007669"/>
    <property type="project" value="UniProtKB-KW"/>
</dbReference>
<dbReference type="EMBL" id="JBJQND010000009">
    <property type="protein sequence ID" value="KAL3867289.1"/>
    <property type="molecule type" value="Genomic_DNA"/>
</dbReference>
<dbReference type="SUPFAM" id="SSF52540">
    <property type="entry name" value="P-loop containing nucleoside triphosphate hydrolases"/>
    <property type="match status" value="1"/>
</dbReference>
<dbReference type="GO" id="GO:0016020">
    <property type="term" value="C:membrane"/>
    <property type="evidence" value="ECO:0007669"/>
    <property type="project" value="UniProtKB-SubCell"/>
</dbReference>
<dbReference type="InterPro" id="IPR003439">
    <property type="entry name" value="ABC_transporter-like_ATP-bd"/>
</dbReference>
<dbReference type="AlphaFoldDB" id="A0ABD3W088"/>
<dbReference type="Proteomes" id="UP001634394">
    <property type="component" value="Unassembled WGS sequence"/>
</dbReference>
<name>A0ABD3W088_SINWO</name>
<comment type="caution">
    <text evidence="6">The sequence shown here is derived from an EMBL/GenBank/DDBJ whole genome shotgun (WGS) entry which is preliminary data.</text>
</comment>
<dbReference type="PANTHER" id="PTHR24223">
    <property type="entry name" value="ATP-BINDING CASSETTE SUB-FAMILY C"/>
    <property type="match status" value="1"/>
</dbReference>
<proteinExistence type="inferred from homology"/>
<dbReference type="CDD" id="cd03250">
    <property type="entry name" value="ABCC_MRP_domain1"/>
    <property type="match status" value="1"/>
</dbReference>
<organism evidence="6 7">
    <name type="scientific">Sinanodonta woodiana</name>
    <name type="common">Chinese pond mussel</name>
    <name type="synonym">Anodonta woodiana</name>
    <dbReference type="NCBI Taxonomy" id="1069815"/>
    <lineage>
        <taxon>Eukaryota</taxon>
        <taxon>Metazoa</taxon>
        <taxon>Spiralia</taxon>
        <taxon>Lophotrochozoa</taxon>
        <taxon>Mollusca</taxon>
        <taxon>Bivalvia</taxon>
        <taxon>Autobranchia</taxon>
        <taxon>Heteroconchia</taxon>
        <taxon>Palaeoheterodonta</taxon>
        <taxon>Unionida</taxon>
        <taxon>Unionoidea</taxon>
        <taxon>Unionidae</taxon>
        <taxon>Unioninae</taxon>
        <taxon>Sinanodonta</taxon>
    </lineage>
</organism>
<comment type="subcellular location">
    <subcellularLocation>
        <location evidence="1">Membrane</location>
        <topology evidence="1">Multi-pass membrane protein</topology>
    </subcellularLocation>
</comment>
<feature type="domain" description="ABC transporter" evidence="5">
    <location>
        <begin position="1"/>
        <end position="111"/>
    </location>
</feature>
<evidence type="ECO:0000256" key="3">
    <source>
        <dbReference type="ARBA" id="ARBA00022741"/>
    </source>
</evidence>
<dbReference type="PANTHER" id="PTHR24223:SF456">
    <property type="entry name" value="MULTIDRUG RESISTANCE-ASSOCIATED PROTEIN LETHAL(2)03659"/>
    <property type="match status" value="1"/>
</dbReference>
<dbReference type="Pfam" id="PF00005">
    <property type="entry name" value="ABC_tran"/>
    <property type="match status" value="1"/>
</dbReference>
<dbReference type="InterPro" id="IPR050173">
    <property type="entry name" value="ABC_transporter_C-like"/>
</dbReference>
<keyword evidence="3" id="KW-0547">Nucleotide-binding</keyword>
<evidence type="ECO:0000313" key="7">
    <source>
        <dbReference type="Proteomes" id="UP001634394"/>
    </source>
</evidence>
<dbReference type="PROSITE" id="PS00211">
    <property type="entry name" value="ABC_TRANSPORTER_1"/>
    <property type="match status" value="1"/>
</dbReference>
<evidence type="ECO:0000256" key="2">
    <source>
        <dbReference type="ARBA" id="ARBA00009726"/>
    </source>
</evidence>
<feature type="non-terminal residue" evidence="6">
    <location>
        <position position="1"/>
    </location>
</feature>
<feature type="non-terminal residue" evidence="6">
    <location>
        <position position="157"/>
    </location>
</feature>
<evidence type="ECO:0000256" key="4">
    <source>
        <dbReference type="ARBA" id="ARBA00022840"/>
    </source>
</evidence>
<sequence>SSLLMSLLGELPPAEGRITLNGCLGYASQQYWVFSGTIRENILFGSPYDKTKYDQIVHCCALVKDIEHFRYGDLTLVGERGLCLSGGQKARVTLARCLYQDADIVLLDDPLSAVDTEVGRHLFNRCICDYLKGKTRILVTHQLQYLKKADRILILKE</sequence>
<evidence type="ECO:0000256" key="1">
    <source>
        <dbReference type="ARBA" id="ARBA00004141"/>
    </source>
</evidence>
<dbReference type="Gene3D" id="3.40.50.300">
    <property type="entry name" value="P-loop containing nucleotide triphosphate hydrolases"/>
    <property type="match status" value="1"/>
</dbReference>
<keyword evidence="4" id="KW-0067">ATP-binding</keyword>
<comment type="similarity">
    <text evidence="2">Belongs to the ABC transporter superfamily. ABCC family. Conjugate transporter (TC 3.A.1.208) subfamily.</text>
</comment>
<reference evidence="6 7" key="1">
    <citation type="submission" date="2024-11" db="EMBL/GenBank/DDBJ databases">
        <title>Chromosome-level genome assembly of the freshwater bivalve Anodonta woodiana.</title>
        <authorList>
            <person name="Chen X."/>
        </authorList>
    </citation>
    <scope>NUCLEOTIDE SEQUENCE [LARGE SCALE GENOMIC DNA]</scope>
    <source>
        <strain evidence="6">MN2024</strain>
        <tissue evidence="6">Gills</tissue>
    </source>
</reference>
<dbReference type="InterPro" id="IPR027417">
    <property type="entry name" value="P-loop_NTPase"/>
</dbReference>
<evidence type="ECO:0000259" key="5">
    <source>
        <dbReference type="Pfam" id="PF00005"/>
    </source>
</evidence>
<gene>
    <name evidence="6" type="ORF">ACJMK2_044503</name>
</gene>